<feature type="compositionally biased region" description="Polar residues" evidence="1">
    <location>
        <begin position="166"/>
        <end position="184"/>
    </location>
</feature>
<dbReference type="Proteomes" id="UP000229334">
    <property type="component" value="Unassembled WGS sequence"/>
</dbReference>
<feature type="region of interest" description="Disordered" evidence="1">
    <location>
        <begin position="118"/>
        <end position="137"/>
    </location>
</feature>
<dbReference type="EMBL" id="PCSX01000035">
    <property type="protein sequence ID" value="PIP58076.1"/>
    <property type="molecule type" value="Genomic_DNA"/>
</dbReference>
<accession>A0A2H0BK71</accession>
<reference evidence="2 3" key="1">
    <citation type="submission" date="2017-09" db="EMBL/GenBank/DDBJ databases">
        <title>Depth-based differentiation of microbial function through sediment-hosted aquifers and enrichment of novel symbionts in the deep terrestrial subsurface.</title>
        <authorList>
            <person name="Probst A.J."/>
            <person name="Ladd B."/>
            <person name="Jarett J.K."/>
            <person name="Geller-Mcgrath D.E."/>
            <person name="Sieber C.M."/>
            <person name="Emerson J.B."/>
            <person name="Anantharaman K."/>
            <person name="Thomas B.C."/>
            <person name="Malmstrom R."/>
            <person name="Stieglmeier M."/>
            <person name="Klingl A."/>
            <person name="Woyke T."/>
            <person name="Ryan C.M."/>
            <person name="Banfield J.F."/>
        </authorList>
    </citation>
    <scope>NUCLEOTIDE SEQUENCE [LARGE SCALE GENOMIC DNA]</scope>
    <source>
        <strain evidence="2">CG22_combo_CG10-13_8_21_14_all_37_9</strain>
    </source>
</reference>
<name>A0A2H0BK71_9BACT</name>
<protein>
    <submittedName>
        <fullName evidence="2">Uncharacterized protein</fullName>
    </submittedName>
</protein>
<evidence type="ECO:0000313" key="3">
    <source>
        <dbReference type="Proteomes" id="UP000229334"/>
    </source>
</evidence>
<sequence length="199" mass="22335">MNKEQLKILYEKLPEAVKQVYDRPETNDDIYEIGHKYKLHIDQIGVVIKNAYGVMLGITKPSDFVTTIVKEAGLAEDIANLITHEINEQVFAPIRQELMKTGGDWPINNGPKPLPKNVETTTHFSSAPYQPDRPDDPAKQEILTAIENPSPTPMITRDNFADKLGQLSQTKDLPPEQVNSNPTPATAEKKPDPYREAIH</sequence>
<feature type="region of interest" description="Disordered" evidence="1">
    <location>
        <begin position="147"/>
        <end position="199"/>
    </location>
</feature>
<comment type="caution">
    <text evidence="2">The sequence shown here is derived from an EMBL/GenBank/DDBJ whole genome shotgun (WGS) entry which is preliminary data.</text>
</comment>
<dbReference type="AlphaFoldDB" id="A0A2H0BK71"/>
<proteinExistence type="predicted"/>
<feature type="compositionally biased region" description="Basic and acidic residues" evidence="1">
    <location>
        <begin position="187"/>
        <end position="199"/>
    </location>
</feature>
<gene>
    <name evidence="2" type="ORF">COX02_02355</name>
</gene>
<evidence type="ECO:0000256" key="1">
    <source>
        <dbReference type="SAM" id="MobiDB-lite"/>
    </source>
</evidence>
<feature type="compositionally biased region" description="Polar residues" evidence="1">
    <location>
        <begin position="118"/>
        <end position="128"/>
    </location>
</feature>
<organism evidence="2 3">
    <name type="scientific">Candidatus Vogelbacteria bacterium CG22_combo_CG10-13_8_21_14_all_37_9</name>
    <dbReference type="NCBI Taxonomy" id="1975046"/>
    <lineage>
        <taxon>Bacteria</taxon>
        <taxon>Candidatus Vogeliibacteriota</taxon>
    </lineage>
</organism>
<evidence type="ECO:0000313" key="2">
    <source>
        <dbReference type="EMBL" id="PIP58076.1"/>
    </source>
</evidence>